<feature type="compositionally biased region" description="Polar residues" evidence="1">
    <location>
        <begin position="113"/>
        <end position="145"/>
    </location>
</feature>
<organism evidence="2 3">
    <name type="scientific">Acipenser ruthenus</name>
    <name type="common">Sterlet sturgeon</name>
    <dbReference type="NCBI Taxonomy" id="7906"/>
    <lineage>
        <taxon>Eukaryota</taxon>
        <taxon>Metazoa</taxon>
        <taxon>Chordata</taxon>
        <taxon>Craniata</taxon>
        <taxon>Vertebrata</taxon>
        <taxon>Euteleostomi</taxon>
        <taxon>Actinopterygii</taxon>
        <taxon>Chondrostei</taxon>
        <taxon>Acipenseriformes</taxon>
        <taxon>Acipenseridae</taxon>
        <taxon>Acipenser</taxon>
    </lineage>
</organism>
<name>A0A662YYY2_ACIRT</name>
<feature type="region of interest" description="Disordered" evidence="1">
    <location>
        <begin position="354"/>
        <end position="404"/>
    </location>
</feature>
<feature type="compositionally biased region" description="Low complexity" evidence="1">
    <location>
        <begin position="14"/>
        <end position="31"/>
    </location>
</feature>
<feature type="compositionally biased region" description="Pro residues" evidence="1">
    <location>
        <begin position="357"/>
        <end position="404"/>
    </location>
</feature>
<comment type="caution">
    <text evidence="2">The sequence shown here is derived from an EMBL/GenBank/DDBJ whole genome shotgun (WGS) entry which is preliminary data.</text>
</comment>
<dbReference type="AlphaFoldDB" id="A0A662YYY2"/>
<reference evidence="2 3" key="1">
    <citation type="submission" date="2019-01" db="EMBL/GenBank/DDBJ databases">
        <title>Draft Genome and Complete Hox-Cluster Characterization of the Sterlet Sturgeon (Acipenser ruthenus).</title>
        <authorList>
            <person name="Wei Q."/>
        </authorList>
    </citation>
    <scope>NUCLEOTIDE SEQUENCE [LARGE SCALE GENOMIC DNA]</scope>
    <source>
        <strain evidence="2">WHYD16114868_AA</strain>
        <tissue evidence="2">Blood</tissue>
    </source>
</reference>
<dbReference type="PRINTS" id="PR01217">
    <property type="entry name" value="PRICHEXTENSN"/>
</dbReference>
<feature type="compositionally biased region" description="Low complexity" evidence="1">
    <location>
        <begin position="78"/>
        <end position="98"/>
    </location>
</feature>
<evidence type="ECO:0000313" key="3">
    <source>
        <dbReference type="Proteomes" id="UP000289886"/>
    </source>
</evidence>
<evidence type="ECO:0000313" key="2">
    <source>
        <dbReference type="EMBL" id="RXN01921.1"/>
    </source>
</evidence>
<evidence type="ECO:0000256" key="1">
    <source>
        <dbReference type="SAM" id="MobiDB-lite"/>
    </source>
</evidence>
<proteinExistence type="predicted"/>
<feature type="region of interest" description="Disordered" evidence="1">
    <location>
        <begin position="280"/>
        <end position="328"/>
    </location>
</feature>
<feature type="region of interest" description="Disordered" evidence="1">
    <location>
        <begin position="1"/>
        <end position="148"/>
    </location>
</feature>
<dbReference type="EMBL" id="SCEB01000009">
    <property type="protein sequence ID" value="RXN01921.1"/>
    <property type="molecule type" value="Genomic_DNA"/>
</dbReference>
<accession>A0A662YYY2</accession>
<dbReference type="Proteomes" id="UP000289886">
    <property type="component" value="Unassembled WGS sequence"/>
</dbReference>
<gene>
    <name evidence="2" type="ORF">EOD39_3899</name>
</gene>
<protein>
    <submittedName>
        <fullName evidence="2">Uncharacterized protein</fullName>
    </submittedName>
</protein>
<feature type="compositionally biased region" description="Pro residues" evidence="1">
    <location>
        <begin position="56"/>
        <end position="77"/>
    </location>
</feature>
<keyword evidence="3" id="KW-1185">Reference proteome</keyword>
<sequence>MRHSGNAYNGVGYGQPQVPYMPPYVYQQQQPDMGLPSQLPLNPQVAGGAGQGPMQPQGPLPPQVLLPPQSPLPPQVLFPPSQKDQSPNAPQQPQQPNQGMPYYISYGYPQPNQPAVWQPTQEQAQQHLEQPTQTSQQPMQESTAKQPPVIGTETVLPTTAPGQLEGNINSAEREVLPAWAPESAACVLESETEQWSGWNPYPSRIRWESLFEDLEDWGWCFICGEFGHKVGLCPHQEGEELPAQKWKRGGRALRQTLEPAPSPLPQREMLPAQLQGREKPLQAPALSRAPAKGVSRDQERRRSPVQPPVPQQALALSRAPAKGARPPDCTAPLPDCPALPPDCPEPPTDCPALPTDCPVPLPDCTSPPPDCLEPPPDCPAPPLDFTEPPPDSPAPPSDCLEPPPDCTTPSLLSCSLQAPEGPTPPLALLLPPLSLLECTAPPTALPPLVKEPRWSKSH</sequence>